<protein>
    <submittedName>
        <fullName evidence="1">Uncharacterized protein</fullName>
    </submittedName>
</protein>
<reference evidence="1 2" key="1">
    <citation type="journal article" date="2010" name="DNA Res.">
        <title>Genome sequence of Kitasatospora setae NBRC 14216T: an evolutionary snapshot of the family Streptomycetaceae.</title>
        <authorList>
            <person name="Ichikawa N."/>
            <person name="Oguchi A."/>
            <person name="Ikeda H."/>
            <person name="Ishikawa J."/>
            <person name="Kitani S."/>
            <person name="Watanabe Y."/>
            <person name="Nakamura S."/>
            <person name="Katano Y."/>
            <person name="Kishi E."/>
            <person name="Sasagawa M."/>
            <person name="Ankai A."/>
            <person name="Fukui S."/>
            <person name="Hashimoto Y."/>
            <person name="Kamata S."/>
            <person name="Otoguro M."/>
            <person name="Tanikawa S."/>
            <person name="Nihira T."/>
            <person name="Horinouchi S."/>
            <person name="Ohnishi Y."/>
            <person name="Hayakawa M."/>
            <person name="Kuzuyama T."/>
            <person name="Arisawa A."/>
            <person name="Nomoto F."/>
            <person name="Miura H."/>
            <person name="Takahashi Y."/>
            <person name="Fujita N."/>
        </authorList>
    </citation>
    <scope>NUCLEOTIDE SEQUENCE [LARGE SCALE GENOMIC DNA]</scope>
    <source>
        <strain evidence="2">ATCC 33774 / DSM 43861 / JCM 3304 / KCC A-0304 / NBRC 14216 / KM-6054</strain>
    </source>
</reference>
<keyword evidence="2" id="KW-1185">Reference proteome</keyword>
<dbReference type="STRING" id="452652.KSE_71720"/>
<dbReference type="KEGG" id="ksk:KSE_71720"/>
<evidence type="ECO:0000313" key="1">
    <source>
        <dbReference type="EMBL" id="BAJ32928.1"/>
    </source>
</evidence>
<accession>E4NIY0</accession>
<sequence>MPISTLLLGVCPGPPQCTATHTYLFVDGLDLISRSNVNARGAVPGRLLRPGGQLWPTDRARTVDVMEAGRGRKWVRQSGSGGGWWSGAD</sequence>
<dbReference type="EMBL" id="AP010968">
    <property type="protein sequence ID" value="BAJ32928.1"/>
    <property type="molecule type" value="Genomic_DNA"/>
</dbReference>
<proteinExistence type="predicted"/>
<organism evidence="1 2">
    <name type="scientific">Kitasatospora setae (strain ATCC 33774 / DSM 43861 / JCM 3304 / KCC A-0304 / NBRC 14216 / KM-6054)</name>
    <name type="common">Streptomyces setae</name>
    <dbReference type="NCBI Taxonomy" id="452652"/>
    <lineage>
        <taxon>Bacteria</taxon>
        <taxon>Bacillati</taxon>
        <taxon>Actinomycetota</taxon>
        <taxon>Actinomycetes</taxon>
        <taxon>Kitasatosporales</taxon>
        <taxon>Streptomycetaceae</taxon>
        <taxon>Kitasatospora</taxon>
    </lineage>
</organism>
<dbReference type="RefSeq" id="WP_014140219.1">
    <property type="nucleotide sequence ID" value="NC_016109.1"/>
</dbReference>
<dbReference type="AlphaFoldDB" id="E4NIY0"/>
<dbReference type="HOGENOM" id="CLU_2450671_0_0_11"/>
<gene>
    <name evidence="1" type="ordered locus">KSE_71720</name>
</gene>
<dbReference type="PATRIC" id="fig|452652.3.peg.7210"/>
<dbReference type="Proteomes" id="UP000007076">
    <property type="component" value="Chromosome"/>
</dbReference>
<evidence type="ECO:0000313" key="2">
    <source>
        <dbReference type="Proteomes" id="UP000007076"/>
    </source>
</evidence>
<name>E4NIY0_KITSK</name>